<feature type="region of interest" description="Disordered" evidence="1">
    <location>
        <begin position="152"/>
        <end position="172"/>
    </location>
</feature>
<dbReference type="EMBL" id="HACM01002379">
    <property type="protein sequence ID" value="CRZ02821.1"/>
    <property type="molecule type" value="Transcribed_RNA"/>
</dbReference>
<proteinExistence type="predicted"/>
<protein>
    <recommendedName>
        <fullName evidence="3">Myb/SANT-like domain-containing protein</fullName>
    </recommendedName>
</protein>
<dbReference type="AlphaFoldDB" id="A0A0H5QN78"/>
<reference evidence="2" key="1">
    <citation type="submission" date="2015-04" db="EMBL/GenBank/DDBJ databases">
        <title>The genome sequence of the plant pathogenic Rhizarian Plasmodiophora brassicae reveals insights in its biotrophic life cycle and the origin of chitin synthesis.</title>
        <authorList>
            <person name="Schwelm A."/>
            <person name="Fogelqvist J."/>
            <person name="Knaust A."/>
            <person name="Julke S."/>
            <person name="Lilja T."/>
            <person name="Dhandapani V."/>
            <person name="Bonilla-Rosso G."/>
            <person name="Karlsson M."/>
            <person name="Shevchenko A."/>
            <person name="Choi S.R."/>
            <person name="Kim H.G."/>
            <person name="Park J.Y."/>
            <person name="Lim Y.P."/>
            <person name="Ludwig-Muller J."/>
            <person name="Dixelius C."/>
        </authorList>
    </citation>
    <scope>NUCLEOTIDE SEQUENCE</scope>
    <source>
        <tissue evidence="2">Potato root galls</tissue>
    </source>
</reference>
<feature type="region of interest" description="Disordered" evidence="1">
    <location>
        <begin position="1"/>
        <end position="32"/>
    </location>
</feature>
<accession>A0A0H5QN78</accession>
<sequence>MPSMGLPVGDVDVDDDVAGARLTTPMKKKGRPKKEAADVEAVSWTLEMIRCLLSKKNELTNEFLDSKDNVSLARGWSKIVLHLQSQFQVDINAGHVKSKYQILQKAYRTHNAADKQTGNASIPKKPVYWEELVSHFGDRSGLGHDCVVSSHPFDGNTPDEDDDAPWSISETELSRPVPEFISPAKSRRNTRSEDKFSAYDALGSRIQQGLESIGRSLATSGPAADSDIKQLLMESKHQTAEIIKGQQLMVQLLTRMSHPNQQ</sequence>
<organism evidence="2">
    <name type="scientific">Spongospora subterranea</name>
    <dbReference type="NCBI Taxonomy" id="70186"/>
    <lineage>
        <taxon>Eukaryota</taxon>
        <taxon>Sar</taxon>
        <taxon>Rhizaria</taxon>
        <taxon>Endomyxa</taxon>
        <taxon>Phytomyxea</taxon>
        <taxon>Plasmodiophorida</taxon>
        <taxon>Plasmodiophoridae</taxon>
        <taxon>Spongospora</taxon>
    </lineage>
</organism>
<evidence type="ECO:0008006" key="3">
    <source>
        <dbReference type="Google" id="ProtNLM"/>
    </source>
</evidence>
<evidence type="ECO:0000313" key="2">
    <source>
        <dbReference type="EMBL" id="CRZ02821.1"/>
    </source>
</evidence>
<evidence type="ECO:0000256" key="1">
    <source>
        <dbReference type="SAM" id="MobiDB-lite"/>
    </source>
</evidence>
<name>A0A0H5QN78_9EUKA</name>